<dbReference type="KEGG" id="dfi:AXF13_04615"/>
<proteinExistence type="predicted"/>
<keyword evidence="3" id="KW-1185">Reference proteome</keyword>
<accession>A0A120KLV7</accession>
<organism evidence="2 3">
    <name type="scientific">Desulfovibrio fairfieldensis</name>
    <dbReference type="NCBI Taxonomy" id="44742"/>
    <lineage>
        <taxon>Bacteria</taxon>
        <taxon>Pseudomonadati</taxon>
        <taxon>Thermodesulfobacteriota</taxon>
        <taxon>Desulfovibrionia</taxon>
        <taxon>Desulfovibrionales</taxon>
        <taxon>Desulfovibrionaceae</taxon>
        <taxon>Desulfovibrio</taxon>
    </lineage>
</organism>
<evidence type="ECO:0000259" key="1">
    <source>
        <dbReference type="Pfam" id="PF09588"/>
    </source>
</evidence>
<reference evidence="3" key="1">
    <citation type="submission" date="2016-02" db="EMBL/GenBank/DDBJ databases">
        <authorList>
            <person name="Holder M.E."/>
            <person name="Ajami N.J."/>
            <person name="Petrosino J.F."/>
        </authorList>
    </citation>
    <scope>NUCLEOTIDE SEQUENCE [LARGE SCALE GENOMIC DNA]</scope>
    <source>
        <strain evidence="3">CCUG 45958</strain>
    </source>
</reference>
<dbReference type="InterPro" id="IPR017482">
    <property type="entry name" value="Lambda-type_endonuclease"/>
</dbReference>
<protein>
    <recommendedName>
        <fullName evidence="1">YqaJ viral recombinase domain-containing protein</fullName>
    </recommendedName>
</protein>
<dbReference type="SUPFAM" id="SSF52980">
    <property type="entry name" value="Restriction endonuclease-like"/>
    <property type="match status" value="1"/>
</dbReference>
<gene>
    <name evidence="2" type="ORF">AXF13_04615</name>
</gene>
<feature type="domain" description="YqaJ viral recombinase" evidence="1">
    <location>
        <begin position="8"/>
        <end position="144"/>
    </location>
</feature>
<dbReference type="AlphaFoldDB" id="A0A120KLV7"/>
<evidence type="ECO:0000313" key="3">
    <source>
        <dbReference type="Proteomes" id="UP000069241"/>
    </source>
</evidence>
<dbReference type="InterPro" id="IPR019080">
    <property type="entry name" value="YqaJ_viral_recombinase"/>
</dbReference>
<dbReference type="NCBIfam" id="TIGR03033">
    <property type="entry name" value="phage_rel_nuc"/>
    <property type="match status" value="1"/>
</dbReference>
<dbReference type="RefSeq" id="WP_062251821.1">
    <property type="nucleotide sequence ID" value="NZ_CP014229.1"/>
</dbReference>
<evidence type="ECO:0000313" key="2">
    <source>
        <dbReference type="EMBL" id="AMD89450.1"/>
    </source>
</evidence>
<dbReference type="Gene3D" id="3.90.320.10">
    <property type="match status" value="1"/>
</dbReference>
<dbReference type="InterPro" id="IPR011335">
    <property type="entry name" value="Restrct_endonuc-II-like"/>
</dbReference>
<dbReference type="InterPro" id="IPR051703">
    <property type="entry name" value="NF-kappa-B_Signaling_Reg"/>
</dbReference>
<name>A0A120KLV7_9BACT</name>
<dbReference type="InterPro" id="IPR011604">
    <property type="entry name" value="PDDEXK-like_dom_sf"/>
</dbReference>
<sequence length="282" mass="31417">MDMDRSTFLAQRRTGIGGSDMAALLGVDQFGRTARDVWEDKIFGRPDDTDSSPDFQRGHYLEPIVRDMYARETGWTVQTPPMQRHLSETWAIANLDGIALPDDGAPGVLEIKTPRMAGFLAMEQGGATHQYLVQIQHYLGVTGLNRAELAVFSAEMWRMIRLPIERDDALIHAMWDIARDFWERYVLTAIPPEADLAGNVNLPPLDPALARLDSPEWTTAAAAWREARAILKDAETYEKHCRAALVTLAQSTGKARVRGAGIALNIDKHGTPRLRDLMEKAA</sequence>
<dbReference type="Proteomes" id="UP000069241">
    <property type="component" value="Chromosome"/>
</dbReference>
<dbReference type="Pfam" id="PF09588">
    <property type="entry name" value="YqaJ"/>
    <property type="match status" value="1"/>
</dbReference>
<dbReference type="EMBL" id="CP014229">
    <property type="protein sequence ID" value="AMD89450.1"/>
    <property type="molecule type" value="Genomic_DNA"/>
</dbReference>
<dbReference type="PANTHER" id="PTHR46609:SF6">
    <property type="entry name" value="EXONUCLEASE, PHAGE-TYPE_RECB, C-TERMINAL DOMAIN-CONTAINING PROTEIN-RELATED"/>
    <property type="match status" value="1"/>
</dbReference>
<dbReference type="STRING" id="44742.AXF13_04615"/>
<dbReference type="PANTHER" id="PTHR46609">
    <property type="entry name" value="EXONUCLEASE, PHAGE-TYPE/RECB, C-TERMINAL DOMAIN-CONTAINING PROTEIN"/>
    <property type="match status" value="1"/>
</dbReference>